<feature type="region of interest" description="Disordered" evidence="7">
    <location>
        <begin position="916"/>
        <end position="939"/>
    </location>
</feature>
<keyword evidence="3" id="KW-0131">Cell cycle</keyword>
<accession>A0A484L2T1</accession>
<reference evidence="10 11" key="1">
    <citation type="submission" date="2018-04" db="EMBL/GenBank/DDBJ databases">
        <authorList>
            <person name="Vogel A."/>
        </authorList>
    </citation>
    <scope>NUCLEOTIDE SEQUENCE [LARGE SCALE GENOMIC DNA]</scope>
</reference>
<dbReference type="InterPro" id="IPR006909">
    <property type="entry name" value="Rad21/Rec8_C_eu"/>
</dbReference>
<keyword evidence="4" id="KW-0159">Chromosome partition</keyword>
<evidence type="ECO:0000259" key="8">
    <source>
        <dbReference type="Pfam" id="PF04824"/>
    </source>
</evidence>
<dbReference type="FunFam" id="1.10.10.580:FF:000002">
    <property type="entry name" value="Sister chromatid cohesion 1 protein 4"/>
    <property type="match status" value="1"/>
</dbReference>
<feature type="domain" description="Rad21/Rec8-like protein N-terminal" evidence="9">
    <location>
        <begin position="1"/>
        <end position="101"/>
    </location>
</feature>
<protein>
    <recommendedName>
        <fullName evidence="12">Rad21/Rec8-like protein N-terminal domain-containing protein</fullName>
    </recommendedName>
</protein>
<evidence type="ECO:0008006" key="12">
    <source>
        <dbReference type="Google" id="ProtNLM"/>
    </source>
</evidence>
<organism evidence="10 11">
    <name type="scientific">Cuscuta campestris</name>
    <dbReference type="NCBI Taxonomy" id="132261"/>
    <lineage>
        <taxon>Eukaryota</taxon>
        <taxon>Viridiplantae</taxon>
        <taxon>Streptophyta</taxon>
        <taxon>Embryophyta</taxon>
        <taxon>Tracheophyta</taxon>
        <taxon>Spermatophyta</taxon>
        <taxon>Magnoliopsida</taxon>
        <taxon>eudicotyledons</taxon>
        <taxon>Gunneridae</taxon>
        <taxon>Pentapetalae</taxon>
        <taxon>asterids</taxon>
        <taxon>lamiids</taxon>
        <taxon>Solanales</taxon>
        <taxon>Convolvulaceae</taxon>
        <taxon>Cuscuteae</taxon>
        <taxon>Cuscuta</taxon>
        <taxon>Cuscuta subgen. Grammica</taxon>
        <taxon>Cuscuta sect. Cleistogrammica</taxon>
    </lineage>
</organism>
<evidence type="ECO:0000256" key="1">
    <source>
        <dbReference type="ARBA" id="ARBA00004123"/>
    </source>
</evidence>
<comment type="similarity">
    <text evidence="2">Belongs to the rad21 family.</text>
</comment>
<dbReference type="GO" id="GO:0007062">
    <property type="term" value="P:sister chromatid cohesion"/>
    <property type="evidence" value="ECO:0007669"/>
    <property type="project" value="InterPro"/>
</dbReference>
<comment type="subunit">
    <text evidence="6">Component of the cohesin complex.</text>
</comment>
<dbReference type="Pfam" id="PF04825">
    <property type="entry name" value="Rad21_Rec8_N"/>
    <property type="match status" value="1"/>
</dbReference>
<evidence type="ECO:0000313" key="11">
    <source>
        <dbReference type="Proteomes" id="UP000595140"/>
    </source>
</evidence>
<dbReference type="GO" id="GO:0008278">
    <property type="term" value="C:cohesin complex"/>
    <property type="evidence" value="ECO:0007669"/>
    <property type="project" value="InterPro"/>
</dbReference>
<keyword evidence="3" id="KW-0498">Mitosis</keyword>
<dbReference type="GO" id="GO:1990414">
    <property type="term" value="P:replication-born double-strand break repair via sister chromatid exchange"/>
    <property type="evidence" value="ECO:0007669"/>
    <property type="project" value="TreeGrafter"/>
</dbReference>
<dbReference type="GO" id="GO:0005634">
    <property type="term" value="C:nucleus"/>
    <property type="evidence" value="ECO:0007669"/>
    <property type="project" value="UniProtKB-SubCell"/>
</dbReference>
<dbReference type="OrthoDB" id="10071381at2759"/>
<feature type="region of interest" description="Disordered" evidence="7">
    <location>
        <begin position="1065"/>
        <end position="1089"/>
    </location>
</feature>
<gene>
    <name evidence="10" type="ORF">CCAM_LOCUS12376</name>
</gene>
<feature type="compositionally biased region" description="Polar residues" evidence="7">
    <location>
        <begin position="1069"/>
        <end position="1089"/>
    </location>
</feature>
<dbReference type="InterPro" id="IPR023093">
    <property type="entry name" value="ScpA-like_C"/>
</dbReference>
<evidence type="ECO:0000256" key="5">
    <source>
        <dbReference type="ARBA" id="ARBA00023242"/>
    </source>
</evidence>
<dbReference type="Pfam" id="PF04824">
    <property type="entry name" value="Rad21_Rec8"/>
    <property type="match status" value="1"/>
</dbReference>
<dbReference type="InterPro" id="IPR036390">
    <property type="entry name" value="WH_DNA-bd_sf"/>
</dbReference>
<dbReference type="InterPro" id="IPR039781">
    <property type="entry name" value="Rad21/Rec8-like"/>
</dbReference>
<dbReference type="SUPFAM" id="SSF46785">
    <property type="entry name" value="Winged helix' DNA-binding domain"/>
    <property type="match status" value="1"/>
</dbReference>
<comment type="subcellular location">
    <subcellularLocation>
        <location evidence="1">Nucleus</location>
    </subcellularLocation>
</comment>
<dbReference type="Gene3D" id="1.10.10.580">
    <property type="entry name" value="Structural maintenance of chromosome 1. Chain E"/>
    <property type="match status" value="1"/>
</dbReference>
<dbReference type="GO" id="GO:0007059">
    <property type="term" value="P:chromosome segregation"/>
    <property type="evidence" value="ECO:0007669"/>
    <property type="project" value="UniProtKB-KW"/>
</dbReference>
<dbReference type="Proteomes" id="UP000595140">
    <property type="component" value="Unassembled WGS sequence"/>
</dbReference>
<dbReference type="GO" id="GO:0003682">
    <property type="term" value="F:chromatin binding"/>
    <property type="evidence" value="ECO:0007669"/>
    <property type="project" value="TreeGrafter"/>
</dbReference>
<keyword evidence="3" id="KW-0132">Cell division</keyword>
<keyword evidence="11" id="KW-1185">Reference proteome</keyword>
<dbReference type="CDD" id="cd21793">
    <property type="entry name" value="Rad21_Rec8_M_AtSYN1-like"/>
    <property type="match status" value="1"/>
</dbReference>
<feature type="region of interest" description="Disordered" evidence="7">
    <location>
        <begin position="709"/>
        <end position="730"/>
    </location>
</feature>
<dbReference type="EMBL" id="OOIL02000912">
    <property type="protein sequence ID" value="VFQ70600.1"/>
    <property type="molecule type" value="Genomic_DNA"/>
</dbReference>
<evidence type="ECO:0000259" key="9">
    <source>
        <dbReference type="Pfam" id="PF04825"/>
    </source>
</evidence>
<dbReference type="InterPro" id="IPR006910">
    <property type="entry name" value="Rad21_Rec8_N"/>
</dbReference>
<name>A0A484L2T1_9ASTE</name>
<evidence type="ECO:0000256" key="4">
    <source>
        <dbReference type="ARBA" id="ARBA00022829"/>
    </source>
</evidence>
<dbReference type="PANTHER" id="PTHR12585:SF69">
    <property type="entry name" value="FI11703P"/>
    <property type="match status" value="1"/>
</dbReference>
<keyword evidence="5" id="KW-0539">Nucleus</keyword>
<evidence type="ECO:0000256" key="2">
    <source>
        <dbReference type="ARBA" id="ARBA00009870"/>
    </source>
</evidence>
<dbReference type="PANTHER" id="PTHR12585">
    <property type="entry name" value="SCC1 / RAD21 FAMILY MEMBER"/>
    <property type="match status" value="1"/>
</dbReference>
<feature type="domain" description="Rad21/Rec8-like protein C-terminal eukaryotic" evidence="8">
    <location>
        <begin position="1398"/>
        <end position="1446"/>
    </location>
</feature>
<evidence type="ECO:0000313" key="10">
    <source>
        <dbReference type="EMBL" id="VFQ70600.1"/>
    </source>
</evidence>
<evidence type="ECO:0000256" key="6">
    <source>
        <dbReference type="ARBA" id="ARBA00064543"/>
    </source>
</evidence>
<feature type="compositionally biased region" description="Basic and acidic residues" evidence="7">
    <location>
        <begin position="916"/>
        <end position="931"/>
    </location>
</feature>
<evidence type="ECO:0000256" key="3">
    <source>
        <dbReference type="ARBA" id="ARBA00022776"/>
    </source>
</evidence>
<sequence length="1453" mass="158645">MFYSQFILAKKGPLGTIWIAAHLERKLRKNQVADTDIGVSVDSILFPDVPIALRLSSHLLLGVVRIYSRKVNYLFDDCSEALLKVKQAFRSTAVDLPPEESKAPYHSITLPETFELDDFELPDNDIIQGNYVDHHVSSREQITLQDPMDSVAYSTSKFGLDERFGDGDTSGLDLEEELFLHNVPTTGVAGVSADAQVSVEPMTPLKHDELRDVLAANSESMVDGAEVDTDFVEYAHAPCTPGLAEEPNLLNIQETSACDEHLETEYQHPTASVMKGDLRNISEVDGGCDENSLPRHMPLPKDVLPDAVVDTHSEETCCHSRLAPEVSFECVPSNNHTSSSRISGNVDPVNAPLQELIDDALPDAVLDSHSEDNGSQSGVCQFPAPKIAFECVPSDKKTSVSRTSVHVDPANAPLQELADDAVLDSHSGEAGYDLGVGQVPAHKAAFECVPLDNHTLESGTSVHVDPGNAHLQELPDEAAKASHNPKEVEVIQNQILNNDNVDISSHSGSHKDCLSHNGINSEEEACNIPGLASIDFSVPEDIIQGHRKSPVKHAPETYQEQRNSINLMTSGQFHILKPCNAHSQVDSSKPCSDHLETSKMQILCASEPSIVPGEMCPPTHDLKHISYENHMEVPTMCGDNEVSSQKSNVLVEDVALLEDVAVTPADCPKRNPCNSALPDIPAPEKLLSVPEGVVDLPVGVLEEDTPAESLRINDTGPSDSKFTSGRKRSYTESTLTKQSLNSFDSTRTVRSRTTELIPDDEDLLSSILAGKRSSTLKLKLTPHEKTSVKRRCIAQSSVLKRKVLMDDTMVLHGDAIREQLTYTEDIRRVRKRAPCTCSEISVIQKQILEDKIFSEPILTGVSMELGCLHKQTFDLTKIKVLQNVRIATPVEEVTDPKQTFVNDENSKILDFQTVDKFDEPHTTRENEREGTDEPPVTGYDGNVNSVLAANLGENQNLTSDNNATQMLMDTTADVEANASQLAFSGNASETGIDQTNTSHDDVENIALAGVEILSRENEREGTAEPSVTGDDGSINVALVTNNQNGSHNLTLNDSSTQIRMDTTADDSEANVSQLDSSGNAAETRSNQPNMSHEYAENTALARVGILHPTDGALGVLAESNASHFELSGSAVETGTYQINVSLNAENTVSAGIEFLHSTDGASDCLGDNSSGLHIKDCDLSKVMDASAQIDESYISTDHIMGNQDVMTDMSTDELNVDNPREDRMGTAEIENYPRAVDSVSLGVAQVDAEVVVNDYEDFRIEYDSQVLTSNDICGEHPTIDSSWSAEVKVPVPDHTTDFRQIPSQQETYLQSLFDGEVSVNELNDPDASNYSGALNDTGFLNDDDYDNDEEEDGAAGDYVLDAEGARLTDNSGWSSRTRAVAKYLQTVFTKETHCVRDALSLDSLLVGKTRKEACRMFFESLVLKTKDYVHVEQAFPFDDITVKPRMQLMKSEF</sequence>
<evidence type="ECO:0000256" key="7">
    <source>
        <dbReference type="SAM" id="MobiDB-lite"/>
    </source>
</evidence>
<proteinExistence type="inferred from homology"/>